<evidence type="ECO:0000313" key="2">
    <source>
        <dbReference type="EMBL" id="WZN63846.1"/>
    </source>
</evidence>
<reference evidence="2 3" key="1">
    <citation type="submission" date="2024-03" db="EMBL/GenBank/DDBJ databases">
        <title>Complete genome sequence of the green alga Chloropicon roscoffensis RCC1871.</title>
        <authorList>
            <person name="Lemieux C."/>
            <person name="Pombert J.-F."/>
            <person name="Otis C."/>
            <person name="Turmel M."/>
        </authorList>
    </citation>
    <scope>NUCLEOTIDE SEQUENCE [LARGE SCALE GENOMIC DNA]</scope>
    <source>
        <strain evidence="2 3">RCC1871</strain>
    </source>
</reference>
<dbReference type="EMBL" id="CP151508">
    <property type="protein sequence ID" value="WZN63846.1"/>
    <property type="molecule type" value="Genomic_DNA"/>
</dbReference>
<accession>A0AAX4PCX3</accession>
<name>A0AAX4PCX3_9CHLO</name>
<dbReference type="AlphaFoldDB" id="A0AAX4PCX3"/>
<dbReference type="Proteomes" id="UP001472866">
    <property type="component" value="Chromosome 08"/>
</dbReference>
<evidence type="ECO:0000313" key="3">
    <source>
        <dbReference type="Proteomes" id="UP001472866"/>
    </source>
</evidence>
<evidence type="ECO:0000256" key="1">
    <source>
        <dbReference type="SAM" id="MobiDB-lite"/>
    </source>
</evidence>
<sequence length="256" mass="28048">MAATTEELNKTGESVPVEVAVAPPAVEEPVGEAMAMMTDSPKPPSAVKEGKVGKYGERKDSASWVYEHWEPVDETEQGPKQKYKCKYCKNAQYRHNVTRMRNHLLTCSLAPPEAKEAAHQRSASIEKRKSEKAKTKGRGDDGDKAEVSSKKRKDVDAAAKGVFSEAKRISLDHLSLHKDFAGAINALKLGPEVVETDKLKTFIQRLCPEYNYPSLNEMNEAYKKLAGDEAYPEDGVNNTAAAAAAATMVVEQNHAT</sequence>
<gene>
    <name evidence="2" type="ORF">HKI87_08g53990</name>
</gene>
<proteinExistence type="predicted"/>
<feature type="region of interest" description="Disordered" evidence="1">
    <location>
        <begin position="115"/>
        <end position="152"/>
    </location>
</feature>
<keyword evidence="3" id="KW-1185">Reference proteome</keyword>
<protein>
    <submittedName>
        <fullName evidence="2">BED-type domain-containing protein</fullName>
    </submittedName>
</protein>
<organism evidence="2 3">
    <name type="scientific">Chloropicon roscoffensis</name>
    <dbReference type="NCBI Taxonomy" id="1461544"/>
    <lineage>
        <taxon>Eukaryota</taxon>
        <taxon>Viridiplantae</taxon>
        <taxon>Chlorophyta</taxon>
        <taxon>Chloropicophyceae</taxon>
        <taxon>Chloropicales</taxon>
        <taxon>Chloropicaceae</taxon>
        <taxon>Chloropicon</taxon>
    </lineage>
</organism>